<keyword evidence="3 8" id="KW-0312">Gluconeogenesis</keyword>
<dbReference type="RefSeq" id="WP_057664099.1">
    <property type="nucleotide sequence ID" value="NZ_LDJH01000006.1"/>
</dbReference>
<dbReference type="EC" id="5.3.1.9" evidence="8"/>
<dbReference type="PRINTS" id="PR00662">
    <property type="entry name" value="G6PISOMERASE"/>
</dbReference>
<dbReference type="InterPro" id="IPR046348">
    <property type="entry name" value="SIS_dom_sf"/>
</dbReference>
<accession>A0A0R0C1L0</accession>
<evidence type="ECO:0000256" key="5">
    <source>
        <dbReference type="ARBA" id="ARBA00023152"/>
    </source>
</evidence>
<dbReference type="PANTHER" id="PTHR11469:SF1">
    <property type="entry name" value="GLUCOSE-6-PHOSPHATE ISOMERASE"/>
    <property type="match status" value="1"/>
</dbReference>
<dbReference type="UniPathway" id="UPA00138"/>
<dbReference type="PANTHER" id="PTHR11469">
    <property type="entry name" value="GLUCOSE-6-PHOSPHATE ISOMERASE"/>
    <property type="match status" value="1"/>
</dbReference>
<dbReference type="AlphaFoldDB" id="A0A0R0C1L0"/>
<feature type="active site" evidence="8">
    <location>
        <position position="364"/>
    </location>
</feature>
<dbReference type="Proteomes" id="UP000051254">
    <property type="component" value="Unassembled WGS sequence"/>
</dbReference>
<dbReference type="EMBL" id="LDJH01000006">
    <property type="protein sequence ID" value="KRG59726.1"/>
    <property type="molecule type" value="Genomic_DNA"/>
</dbReference>
<dbReference type="GO" id="GO:0004347">
    <property type="term" value="F:glucose-6-phosphate isomerase activity"/>
    <property type="evidence" value="ECO:0007669"/>
    <property type="project" value="UniProtKB-UniRule"/>
</dbReference>
<dbReference type="InterPro" id="IPR001672">
    <property type="entry name" value="G6P_Isomerase"/>
</dbReference>
<feature type="active site" description="Proton donor" evidence="8">
    <location>
        <position position="333"/>
    </location>
</feature>
<dbReference type="PATRIC" id="fig|266128.3.peg.2490"/>
<evidence type="ECO:0000256" key="1">
    <source>
        <dbReference type="ARBA" id="ARBA00004926"/>
    </source>
</evidence>
<evidence type="ECO:0000256" key="3">
    <source>
        <dbReference type="ARBA" id="ARBA00022432"/>
    </source>
</evidence>
<feature type="active site" evidence="8">
    <location>
        <position position="473"/>
    </location>
</feature>
<dbReference type="GO" id="GO:0097367">
    <property type="term" value="F:carbohydrate derivative binding"/>
    <property type="evidence" value="ECO:0007669"/>
    <property type="project" value="InterPro"/>
</dbReference>
<protein>
    <recommendedName>
        <fullName evidence="8">Glucose-6-phosphate isomerase</fullName>
        <shortName evidence="8">GPI</shortName>
        <ecNumber evidence="8">5.3.1.9</ecNumber>
    </recommendedName>
    <alternativeName>
        <fullName evidence="8">Phosphoglucose isomerase</fullName>
        <shortName evidence="8">PGI</shortName>
    </alternativeName>
    <alternativeName>
        <fullName evidence="8">Phosphohexose isomerase</fullName>
        <shortName evidence="8">PHI</shortName>
    </alternativeName>
</protein>
<evidence type="ECO:0000313" key="11">
    <source>
        <dbReference type="Proteomes" id="UP000051254"/>
    </source>
</evidence>
<keyword evidence="11" id="KW-1185">Reference proteome</keyword>
<dbReference type="GO" id="GO:0006094">
    <property type="term" value="P:gluconeogenesis"/>
    <property type="evidence" value="ECO:0007669"/>
    <property type="project" value="UniProtKB-UniRule"/>
</dbReference>
<dbReference type="PROSITE" id="PS00765">
    <property type="entry name" value="P_GLUCOSE_ISOMERASE_1"/>
    <property type="match status" value="1"/>
</dbReference>
<evidence type="ECO:0000313" key="10">
    <source>
        <dbReference type="EMBL" id="KRG59726.1"/>
    </source>
</evidence>
<comment type="pathway">
    <text evidence="1 8 9">Carbohydrate degradation; glycolysis; D-glyceraldehyde 3-phosphate and glycerone phosphate from D-glucose: step 2/4.</text>
</comment>
<reference evidence="10 11" key="1">
    <citation type="submission" date="2015-05" db="EMBL/GenBank/DDBJ databases">
        <title>Genome sequencing and analysis of members of genus Stenotrophomonas.</title>
        <authorList>
            <person name="Patil P.P."/>
            <person name="Midha S."/>
            <person name="Patil P.B."/>
        </authorList>
    </citation>
    <scope>NUCLEOTIDE SEQUENCE [LARGE SCALE GENOMIC DNA]</scope>
    <source>
        <strain evidence="10 11">DSM 17805</strain>
    </source>
</reference>
<proteinExistence type="inferred from homology"/>
<organism evidence="10 11">
    <name type="scientific">Stenotrophomonas koreensis</name>
    <dbReference type="NCBI Taxonomy" id="266128"/>
    <lineage>
        <taxon>Bacteria</taxon>
        <taxon>Pseudomonadati</taxon>
        <taxon>Pseudomonadota</taxon>
        <taxon>Gammaproteobacteria</taxon>
        <taxon>Lysobacterales</taxon>
        <taxon>Lysobacteraceae</taxon>
        <taxon>Stenotrophomonas</taxon>
    </lineage>
</organism>
<comment type="pathway">
    <text evidence="8">Carbohydrate biosynthesis; gluconeogenesis.</text>
</comment>
<dbReference type="Gene3D" id="3.40.50.10490">
    <property type="entry name" value="Glucose-6-phosphate isomerase like protein, domain 1"/>
    <property type="match status" value="2"/>
</dbReference>
<dbReference type="Pfam" id="PF00342">
    <property type="entry name" value="PGI"/>
    <property type="match status" value="1"/>
</dbReference>
<gene>
    <name evidence="8" type="primary">pgi</name>
    <name evidence="10" type="ORF">ABB25_04200</name>
</gene>
<evidence type="ECO:0000256" key="2">
    <source>
        <dbReference type="ARBA" id="ARBA00006604"/>
    </source>
</evidence>
<comment type="function">
    <text evidence="8">Catalyzes the reversible isomerization of glucose-6-phosphate to fructose-6-phosphate.</text>
</comment>
<dbReference type="HAMAP" id="MF_00473">
    <property type="entry name" value="G6P_isomerase"/>
    <property type="match status" value="1"/>
</dbReference>
<dbReference type="PROSITE" id="PS51463">
    <property type="entry name" value="P_GLUCOSE_ISOMERASE_3"/>
    <property type="match status" value="1"/>
</dbReference>
<dbReference type="GO" id="GO:0048029">
    <property type="term" value="F:monosaccharide binding"/>
    <property type="evidence" value="ECO:0007669"/>
    <property type="project" value="TreeGrafter"/>
</dbReference>
<dbReference type="InterPro" id="IPR035476">
    <property type="entry name" value="SIS_PGI_1"/>
</dbReference>
<dbReference type="InterPro" id="IPR018189">
    <property type="entry name" value="Phosphoglucose_isomerase_CS"/>
</dbReference>
<dbReference type="InterPro" id="IPR035482">
    <property type="entry name" value="SIS_PGI_2"/>
</dbReference>
<keyword evidence="6 8" id="KW-0413">Isomerase</keyword>
<dbReference type="CDD" id="cd05015">
    <property type="entry name" value="SIS_PGI_1"/>
    <property type="match status" value="1"/>
</dbReference>
<comment type="catalytic activity">
    <reaction evidence="7 8 9">
        <text>alpha-D-glucose 6-phosphate = beta-D-fructose 6-phosphate</text>
        <dbReference type="Rhea" id="RHEA:11816"/>
        <dbReference type="ChEBI" id="CHEBI:57634"/>
        <dbReference type="ChEBI" id="CHEBI:58225"/>
        <dbReference type="EC" id="5.3.1.9"/>
    </reaction>
</comment>
<evidence type="ECO:0000256" key="7">
    <source>
        <dbReference type="ARBA" id="ARBA00029321"/>
    </source>
</evidence>
<dbReference type="UniPathway" id="UPA00109">
    <property type="reaction ID" value="UER00181"/>
</dbReference>
<dbReference type="OrthoDB" id="140919at2"/>
<comment type="similarity">
    <text evidence="2 8 9">Belongs to the GPI family.</text>
</comment>
<dbReference type="PROSITE" id="PS00174">
    <property type="entry name" value="P_GLUCOSE_ISOMERASE_2"/>
    <property type="match status" value="1"/>
</dbReference>
<dbReference type="SUPFAM" id="SSF53697">
    <property type="entry name" value="SIS domain"/>
    <property type="match status" value="1"/>
</dbReference>
<dbReference type="STRING" id="266128.ABB25_04200"/>
<evidence type="ECO:0000256" key="4">
    <source>
        <dbReference type="ARBA" id="ARBA00022490"/>
    </source>
</evidence>
<dbReference type="GO" id="GO:0005829">
    <property type="term" value="C:cytosol"/>
    <property type="evidence" value="ECO:0007669"/>
    <property type="project" value="TreeGrafter"/>
</dbReference>
<comment type="caution">
    <text evidence="10">The sequence shown here is derived from an EMBL/GenBank/DDBJ whole genome shotgun (WGS) entry which is preliminary data.</text>
</comment>
<dbReference type="GO" id="GO:0051156">
    <property type="term" value="P:glucose 6-phosphate metabolic process"/>
    <property type="evidence" value="ECO:0007669"/>
    <property type="project" value="TreeGrafter"/>
</dbReference>
<dbReference type="NCBIfam" id="NF001211">
    <property type="entry name" value="PRK00179.1"/>
    <property type="match status" value="1"/>
</dbReference>
<dbReference type="Gene3D" id="1.10.1390.10">
    <property type="match status" value="1"/>
</dbReference>
<evidence type="ECO:0000256" key="6">
    <source>
        <dbReference type="ARBA" id="ARBA00023235"/>
    </source>
</evidence>
<keyword evidence="4 8" id="KW-0963">Cytoplasm</keyword>
<keyword evidence="5 8" id="KW-0324">Glycolysis</keyword>
<sequence length="504" mass="54274">MAQAGYRDALGAHARRLAQSSIEDLNRRQPGRAQQLALRIGPLYANFARQSYDQPALDALWAYGQSLELPQAFRRLFDGAPVNLTEARPALHTALRSDLGRGPVAAAARAQVLAAEQRLAAIVAELEASGITDIVSIGIGGSDLGPRLVCDALKPLQGARFAVHFVSNIDGMAIERVLAGLDPARTAGILISKSFTTQETLFNGAILQRWLGDAGRLYAVSADVQRPQQQFGIAAERVLPMWDWVGGRYSLWSAVGLPIALALGMDAWRQLHEGAALVDAHVLQAPLQQNLPFLHGLTEIWNRNACGHASHAVMCYDARLALLPAYLQQLVMESLGKQVGVDGRPVCGDTVPVWWGGAGTDVQHSFFQALHQGTQMICGEFIGCVRGDDPHPLSHQALLANLLAQTQSLANGQPSADLQRNYPGGRPTTTVLLDALTPYSLGALIAMYEHSVYVQSLAWGINAFDQFGVELGKQVASALLPAVRDRSVTVDDPVTAELLAQLHR</sequence>
<name>A0A0R0C1L0_9GAMM</name>
<comment type="subcellular location">
    <subcellularLocation>
        <location evidence="8">Cytoplasm</location>
    </subcellularLocation>
</comment>
<dbReference type="CDD" id="cd05016">
    <property type="entry name" value="SIS_PGI_2"/>
    <property type="match status" value="1"/>
</dbReference>
<dbReference type="InterPro" id="IPR023096">
    <property type="entry name" value="G6P_Isomerase_C"/>
</dbReference>
<dbReference type="GO" id="GO:0006096">
    <property type="term" value="P:glycolytic process"/>
    <property type="evidence" value="ECO:0007669"/>
    <property type="project" value="UniProtKB-UniRule"/>
</dbReference>
<evidence type="ECO:0000256" key="8">
    <source>
        <dbReference type="HAMAP-Rule" id="MF_00473"/>
    </source>
</evidence>
<evidence type="ECO:0000256" key="9">
    <source>
        <dbReference type="RuleBase" id="RU000612"/>
    </source>
</evidence>